<dbReference type="Proteomes" id="UP001642720">
    <property type="component" value="Unassembled WGS sequence"/>
</dbReference>
<evidence type="ECO:0000313" key="2">
    <source>
        <dbReference type="Proteomes" id="UP001642720"/>
    </source>
</evidence>
<evidence type="ECO:0000313" key="1">
    <source>
        <dbReference type="EMBL" id="TFB05456.1"/>
    </source>
</evidence>
<dbReference type="RefSeq" id="XP_073561657.1">
    <property type="nucleotide sequence ID" value="XM_073699989.1"/>
</dbReference>
<gene>
    <name evidence="1" type="ORF">CCMA1212_002609</name>
</gene>
<protein>
    <submittedName>
        <fullName evidence="1">Uncharacterized protein</fullName>
    </submittedName>
</protein>
<sequence>MRGNARDDEREGLIDGLDPGQRLGRSLQYALQYERTDQQMATTIHVEEAALNCQLRLWNVASETAVRTEEASLIWPSANAGLARVDSA</sequence>
<dbReference type="GeneID" id="300574439"/>
<keyword evidence="2" id="KW-1185">Reference proteome</keyword>
<organism evidence="1 2">
    <name type="scientific">Trichoderma ghanense</name>
    <dbReference type="NCBI Taxonomy" id="65468"/>
    <lineage>
        <taxon>Eukaryota</taxon>
        <taxon>Fungi</taxon>
        <taxon>Dikarya</taxon>
        <taxon>Ascomycota</taxon>
        <taxon>Pezizomycotina</taxon>
        <taxon>Sordariomycetes</taxon>
        <taxon>Hypocreomycetidae</taxon>
        <taxon>Hypocreales</taxon>
        <taxon>Hypocreaceae</taxon>
        <taxon>Trichoderma</taxon>
    </lineage>
</organism>
<accession>A0ABY2HCT2</accession>
<proteinExistence type="predicted"/>
<reference evidence="1 2" key="1">
    <citation type="submission" date="2018-01" db="EMBL/GenBank/DDBJ databases">
        <title>Genome characterization of the sugarcane-associated fungus Trichoderma ghanense CCMA-1212 and their application in lignocelulose bioconversion.</title>
        <authorList>
            <person name="Steindorff A.S."/>
            <person name="Mendes T.D."/>
            <person name="Vilela E.S.D."/>
            <person name="Rodrigues D.S."/>
            <person name="Formighieri E.F."/>
            <person name="Melo I.S."/>
            <person name="Favaro L.C.L."/>
        </authorList>
    </citation>
    <scope>NUCLEOTIDE SEQUENCE [LARGE SCALE GENOMIC DNA]</scope>
    <source>
        <strain evidence="1 2">CCMA-1212</strain>
    </source>
</reference>
<dbReference type="EMBL" id="PPTA01000003">
    <property type="protein sequence ID" value="TFB05456.1"/>
    <property type="molecule type" value="Genomic_DNA"/>
</dbReference>
<name>A0ABY2HCT2_9HYPO</name>
<comment type="caution">
    <text evidence="1">The sequence shown here is derived from an EMBL/GenBank/DDBJ whole genome shotgun (WGS) entry which is preliminary data.</text>
</comment>